<proteinExistence type="predicted"/>
<accession>A0ABX6LYI7</accession>
<keyword evidence="2" id="KW-1185">Reference proteome</keyword>
<name>A0ABX6LYI7_BACMO</name>
<sequence length="43" mass="5098">MLLGWDTNTDDGPLKRKIKKLEDNNKQLRDQLKVAYAEVYKTF</sequence>
<reference evidence="1 2" key="1">
    <citation type="submission" date="2020-04" db="EMBL/GenBank/DDBJ databases">
        <title>Plant growth promoting and environmental Bacillus: genomic and epigenetic comparison.</title>
        <authorList>
            <person name="Reva O.N."/>
            <person name="Lutz S."/>
            <person name="Ahrens C.H."/>
        </authorList>
    </citation>
    <scope>NUCLEOTIDE SEQUENCE [LARGE SCALE GENOMIC DNA]</scope>
    <source>
        <strain evidence="1 2">UCMB5075</strain>
    </source>
</reference>
<evidence type="ECO:0000313" key="2">
    <source>
        <dbReference type="Proteomes" id="UP000501048"/>
    </source>
</evidence>
<protein>
    <submittedName>
        <fullName evidence="1">Tn554-related, transposase C</fullName>
    </submittedName>
</protein>
<dbReference type="EMBL" id="CP051464">
    <property type="protein sequence ID" value="QJC96955.1"/>
    <property type="molecule type" value="Genomic_DNA"/>
</dbReference>
<dbReference type="Proteomes" id="UP000501048">
    <property type="component" value="Chromosome"/>
</dbReference>
<gene>
    <name evidence="1" type="ORF">HC660_24810</name>
</gene>
<organism evidence="1 2">
    <name type="scientific">Bacillus mojavensis</name>
    <dbReference type="NCBI Taxonomy" id="72360"/>
    <lineage>
        <taxon>Bacteria</taxon>
        <taxon>Bacillati</taxon>
        <taxon>Bacillota</taxon>
        <taxon>Bacilli</taxon>
        <taxon>Bacillales</taxon>
        <taxon>Bacillaceae</taxon>
        <taxon>Bacillus</taxon>
    </lineage>
</organism>
<evidence type="ECO:0000313" key="1">
    <source>
        <dbReference type="EMBL" id="QJC96955.1"/>
    </source>
</evidence>